<comment type="caution">
    <text evidence="1">The sequence shown here is derived from an EMBL/GenBank/DDBJ whole genome shotgun (WGS) entry which is preliminary data.</text>
</comment>
<dbReference type="InterPro" id="IPR045738">
    <property type="entry name" value="DUF6088"/>
</dbReference>
<dbReference type="Pfam" id="PF19570">
    <property type="entry name" value="DUF6088"/>
    <property type="match status" value="1"/>
</dbReference>
<reference evidence="1 2" key="1">
    <citation type="submission" date="2024-03" db="EMBL/GenBank/DDBJ databases">
        <title>Aquirufa genome sequencing.</title>
        <authorList>
            <person name="Pitt A."/>
            <person name="Hahn M.W."/>
        </authorList>
    </citation>
    <scope>NUCLEOTIDE SEQUENCE [LARGE SCALE GENOMIC DNA]</scope>
    <source>
        <strain evidence="1 2">PLAD-142S6K</strain>
    </source>
</reference>
<dbReference type="Proteomes" id="UP001598114">
    <property type="component" value="Unassembled WGS sequence"/>
</dbReference>
<proteinExistence type="predicted"/>
<keyword evidence="2" id="KW-1185">Reference proteome</keyword>
<dbReference type="EMBL" id="JBBKYA010000002">
    <property type="protein sequence ID" value="MFD3275455.1"/>
    <property type="molecule type" value="Genomic_DNA"/>
</dbReference>
<evidence type="ECO:0000313" key="1">
    <source>
        <dbReference type="EMBL" id="MFD3275455.1"/>
    </source>
</evidence>
<name>A0ABW6D0A2_9BACT</name>
<protein>
    <submittedName>
        <fullName evidence="1">DUF6088 family protein</fullName>
    </submittedName>
</protein>
<accession>A0ABW6D0A2</accession>
<sequence length="203" mass="22448">MSKSINSQIEARVKRAKPGCIFLPSDFKDLGTSTAIRKALSRLVEQKVLVRMGQGIYVTAMHDKVFGEVLPSIEEIATSLAKKERVKIMPSGQYALNKIGLSTQVSMKLVYLTNGTKKNINIGKGSIVFQPTTAKKLAMIGSISSLVLLGLEELDLKQLSKSEIEKVKKLLEKEDEKKLKHDLKLASAKISDFVVKNYLNQTV</sequence>
<evidence type="ECO:0000313" key="2">
    <source>
        <dbReference type="Proteomes" id="UP001598114"/>
    </source>
</evidence>
<organism evidence="1 2">
    <name type="scientific">Aquirufa echingensis</name>
    <dbReference type="NCBI Taxonomy" id="3096516"/>
    <lineage>
        <taxon>Bacteria</taxon>
        <taxon>Pseudomonadati</taxon>
        <taxon>Bacteroidota</taxon>
        <taxon>Cytophagia</taxon>
        <taxon>Cytophagales</taxon>
        <taxon>Flectobacillaceae</taxon>
        <taxon>Aquirufa</taxon>
    </lineage>
</organism>
<gene>
    <name evidence="1" type="ORF">SKC38_04345</name>
</gene>
<dbReference type="RefSeq" id="WP_377975407.1">
    <property type="nucleotide sequence ID" value="NZ_JBBKYA010000002.1"/>
</dbReference>